<organism evidence="1 2">
    <name type="scientific">Apiotrichum porosum</name>
    <dbReference type="NCBI Taxonomy" id="105984"/>
    <lineage>
        <taxon>Eukaryota</taxon>
        <taxon>Fungi</taxon>
        <taxon>Dikarya</taxon>
        <taxon>Basidiomycota</taxon>
        <taxon>Agaricomycotina</taxon>
        <taxon>Tremellomycetes</taxon>
        <taxon>Trichosporonales</taxon>
        <taxon>Trichosporonaceae</taxon>
        <taxon>Apiotrichum</taxon>
    </lineage>
</organism>
<evidence type="ECO:0008006" key="3">
    <source>
        <dbReference type="Google" id="ProtNLM"/>
    </source>
</evidence>
<dbReference type="RefSeq" id="XP_028473889.1">
    <property type="nucleotide sequence ID" value="XM_028617426.1"/>
</dbReference>
<dbReference type="SUPFAM" id="SSF159238">
    <property type="entry name" value="SO1590-like"/>
    <property type="match status" value="1"/>
</dbReference>
<dbReference type="Pfam" id="PF11528">
    <property type="entry name" value="DUF3224"/>
    <property type="match status" value="1"/>
</dbReference>
<dbReference type="InterPro" id="IPR021607">
    <property type="entry name" value="DUF3224"/>
</dbReference>
<evidence type="ECO:0000313" key="1">
    <source>
        <dbReference type="EMBL" id="RSH78742.1"/>
    </source>
</evidence>
<dbReference type="Gene3D" id="2.40.350.10">
    <property type="entry name" value="SO1590-like"/>
    <property type="match status" value="1"/>
</dbReference>
<sequence>MSPTKISTPFQPLSWNTNMPAPDVPASALVYKFARMELKFDTDAMRGKGLAPYLITIHPGTEQNTEEFCTSSYDGQVLFEGEIMGRTGTVAIYERGTTSNGDVNAEWVIATGTASGQLKGIKGHGGYALKAGNGGKTIAGHLEVDFDS</sequence>
<dbReference type="Proteomes" id="UP000279236">
    <property type="component" value="Unassembled WGS sequence"/>
</dbReference>
<dbReference type="EMBL" id="RSCE01000011">
    <property type="protein sequence ID" value="RSH78742.1"/>
    <property type="molecule type" value="Genomic_DNA"/>
</dbReference>
<dbReference type="InterPro" id="IPR023159">
    <property type="entry name" value="SO1590-like_sf"/>
</dbReference>
<name>A0A427XIX7_9TREE</name>
<proteinExistence type="predicted"/>
<evidence type="ECO:0000313" key="2">
    <source>
        <dbReference type="Proteomes" id="UP000279236"/>
    </source>
</evidence>
<dbReference type="GeneID" id="39586184"/>
<dbReference type="AlphaFoldDB" id="A0A427XIX7"/>
<protein>
    <recommendedName>
        <fullName evidence="3">DUF3224 domain-containing protein</fullName>
    </recommendedName>
</protein>
<dbReference type="OrthoDB" id="10632636at2759"/>
<reference evidence="1 2" key="1">
    <citation type="submission" date="2018-11" db="EMBL/GenBank/DDBJ databases">
        <title>Genome sequence of Apiotrichum porosum DSM 27194.</title>
        <authorList>
            <person name="Aliyu H."/>
            <person name="Gorte O."/>
            <person name="Ochsenreither K."/>
        </authorList>
    </citation>
    <scope>NUCLEOTIDE SEQUENCE [LARGE SCALE GENOMIC DNA]</scope>
    <source>
        <strain evidence="1 2">DSM 27194</strain>
    </source>
</reference>
<accession>A0A427XIX7</accession>
<comment type="caution">
    <text evidence="1">The sequence shown here is derived from an EMBL/GenBank/DDBJ whole genome shotgun (WGS) entry which is preliminary data.</text>
</comment>
<keyword evidence="2" id="KW-1185">Reference proteome</keyword>
<gene>
    <name evidence="1" type="ORF">EHS24_001641</name>
</gene>